<dbReference type="GO" id="GO:0031593">
    <property type="term" value="F:polyubiquitin modification-dependent protein binding"/>
    <property type="evidence" value="ECO:0007669"/>
    <property type="project" value="TreeGrafter"/>
</dbReference>
<dbReference type="InterPro" id="IPR041569">
    <property type="entry name" value="AAA_lid_3"/>
</dbReference>
<dbReference type="EMBL" id="BSYO01000007">
    <property type="protein sequence ID" value="GMH07096.1"/>
    <property type="molecule type" value="Genomic_DNA"/>
</dbReference>
<dbReference type="Pfam" id="PF17862">
    <property type="entry name" value="AAA_lid_3"/>
    <property type="match status" value="1"/>
</dbReference>
<dbReference type="GO" id="GO:0051228">
    <property type="term" value="P:mitotic spindle disassembly"/>
    <property type="evidence" value="ECO:0007669"/>
    <property type="project" value="TreeGrafter"/>
</dbReference>
<dbReference type="PANTHER" id="PTHR23077">
    <property type="entry name" value="AAA-FAMILY ATPASE"/>
    <property type="match status" value="1"/>
</dbReference>
<dbReference type="GO" id="GO:0005634">
    <property type="term" value="C:nucleus"/>
    <property type="evidence" value="ECO:0007669"/>
    <property type="project" value="TreeGrafter"/>
</dbReference>
<dbReference type="GO" id="GO:0030970">
    <property type="term" value="P:retrograde protein transport, ER to cytosol"/>
    <property type="evidence" value="ECO:0007669"/>
    <property type="project" value="TreeGrafter"/>
</dbReference>
<name>A0AAD3XJY2_NEPGR</name>
<dbReference type="InterPro" id="IPR050168">
    <property type="entry name" value="AAA_ATPase_domain"/>
</dbReference>
<dbReference type="AlphaFoldDB" id="A0AAD3XJY2"/>
<dbReference type="GO" id="GO:0097352">
    <property type="term" value="P:autophagosome maturation"/>
    <property type="evidence" value="ECO:0007669"/>
    <property type="project" value="TreeGrafter"/>
</dbReference>
<proteinExistence type="predicted"/>
<feature type="domain" description="AAA ATPase AAA+ lid" evidence="1">
    <location>
        <begin position="74"/>
        <end position="115"/>
    </location>
</feature>
<organism evidence="2 3">
    <name type="scientific">Nepenthes gracilis</name>
    <name type="common">Slender pitcher plant</name>
    <dbReference type="NCBI Taxonomy" id="150966"/>
    <lineage>
        <taxon>Eukaryota</taxon>
        <taxon>Viridiplantae</taxon>
        <taxon>Streptophyta</taxon>
        <taxon>Embryophyta</taxon>
        <taxon>Tracheophyta</taxon>
        <taxon>Spermatophyta</taxon>
        <taxon>Magnoliopsida</taxon>
        <taxon>eudicotyledons</taxon>
        <taxon>Gunneridae</taxon>
        <taxon>Pentapetalae</taxon>
        <taxon>Caryophyllales</taxon>
        <taxon>Nepenthaceae</taxon>
        <taxon>Nepenthes</taxon>
    </lineage>
</organism>
<protein>
    <recommendedName>
        <fullName evidence="1">AAA ATPase AAA+ lid domain-containing protein</fullName>
    </recommendedName>
</protein>
<reference evidence="2" key="1">
    <citation type="submission" date="2023-05" db="EMBL/GenBank/DDBJ databases">
        <title>Nepenthes gracilis genome sequencing.</title>
        <authorList>
            <person name="Fukushima K."/>
        </authorList>
    </citation>
    <scope>NUCLEOTIDE SEQUENCE</scope>
    <source>
        <strain evidence="2">SING2019-196</strain>
    </source>
</reference>
<dbReference type="PANTHER" id="PTHR23077:SF200">
    <property type="entry name" value="CELL DIVISION CONTROL PROTEIN 48 HOMOLOG E"/>
    <property type="match status" value="1"/>
</dbReference>
<dbReference type="SUPFAM" id="SSF52540">
    <property type="entry name" value="P-loop containing nucleoside triphosphate hydrolases"/>
    <property type="match status" value="1"/>
</dbReference>
<dbReference type="InterPro" id="IPR027417">
    <property type="entry name" value="P-loop_NTPase"/>
</dbReference>
<accession>A0AAD3XJY2</accession>
<dbReference type="GO" id="GO:0005829">
    <property type="term" value="C:cytosol"/>
    <property type="evidence" value="ECO:0007669"/>
    <property type="project" value="TreeGrafter"/>
</dbReference>
<evidence type="ECO:0000313" key="2">
    <source>
        <dbReference type="EMBL" id="GMH07096.1"/>
    </source>
</evidence>
<keyword evidence="3" id="KW-1185">Reference proteome</keyword>
<sequence length="206" mass="22714">MLSVCTGAQKYGKRVHILPIDDTIARLLSGGVLACEERRSVPCKRGYEECGVQGEESRYKIFKACLPKSPVSKDVDLRAFAKYTHGFSGADVAEICQRACKYAIRENIEKDIEQERRRSENPEAMDEDFIIAAVASTADPFATAGAGGDEDDLYTSGICPHYPLVVVLPTLLVAFAPLPECFLPQLDLDVVPYNLVPLIIHIVHLF</sequence>
<gene>
    <name evidence="2" type="ORF">Nepgr_008936</name>
</gene>
<dbReference type="Proteomes" id="UP001279734">
    <property type="component" value="Unassembled WGS sequence"/>
</dbReference>
<dbReference type="Gene3D" id="6.10.20.150">
    <property type="match status" value="1"/>
</dbReference>
<evidence type="ECO:0000313" key="3">
    <source>
        <dbReference type="Proteomes" id="UP001279734"/>
    </source>
</evidence>
<comment type="caution">
    <text evidence="2">The sequence shown here is derived from an EMBL/GenBank/DDBJ whole genome shotgun (WGS) entry which is preliminary data.</text>
</comment>
<dbReference type="GO" id="GO:0016887">
    <property type="term" value="F:ATP hydrolysis activity"/>
    <property type="evidence" value="ECO:0007669"/>
    <property type="project" value="TreeGrafter"/>
</dbReference>
<evidence type="ECO:0000259" key="1">
    <source>
        <dbReference type="Pfam" id="PF17862"/>
    </source>
</evidence>
<dbReference type="GO" id="GO:0034098">
    <property type="term" value="C:VCP-NPL4-UFD1 AAA ATPase complex"/>
    <property type="evidence" value="ECO:0007669"/>
    <property type="project" value="TreeGrafter"/>
</dbReference>